<feature type="transmembrane region" description="Helical" evidence="1">
    <location>
        <begin position="30"/>
        <end position="48"/>
    </location>
</feature>
<organism evidence="2 3">
    <name type="scientific">Diversispora epigaea</name>
    <dbReference type="NCBI Taxonomy" id="1348612"/>
    <lineage>
        <taxon>Eukaryota</taxon>
        <taxon>Fungi</taxon>
        <taxon>Fungi incertae sedis</taxon>
        <taxon>Mucoromycota</taxon>
        <taxon>Glomeromycotina</taxon>
        <taxon>Glomeromycetes</taxon>
        <taxon>Diversisporales</taxon>
        <taxon>Diversisporaceae</taxon>
        <taxon>Diversispora</taxon>
    </lineage>
</organism>
<evidence type="ECO:0000256" key="1">
    <source>
        <dbReference type="SAM" id="Phobius"/>
    </source>
</evidence>
<proteinExistence type="predicted"/>
<sequence>MCSNCKLMEMKKWTSDTNFGGLKVNSQKDLSIIIFVLATIKYITMIWLCRFAISALDICGVGIIMNTSQYWVELMEKCWQQQNEDFELSSETTHSEAYFTSHLLPSLSHIQPSSI</sequence>
<reference evidence="2 3" key="1">
    <citation type="submission" date="2018-08" db="EMBL/GenBank/DDBJ databases">
        <title>Genome and evolution of the arbuscular mycorrhizal fungus Diversispora epigaea (formerly Glomus versiforme) and its bacterial endosymbionts.</title>
        <authorList>
            <person name="Sun X."/>
            <person name="Fei Z."/>
            <person name="Harrison M."/>
        </authorList>
    </citation>
    <scope>NUCLEOTIDE SEQUENCE [LARGE SCALE GENOMIC DNA]</scope>
    <source>
        <strain evidence="2 3">IT104</strain>
    </source>
</reference>
<protein>
    <submittedName>
        <fullName evidence="2">Uncharacterized protein</fullName>
    </submittedName>
</protein>
<dbReference type="AlphaFoldDB" id="A0A397JNE2"/>
<keyword evidence="1" id="KW-0472">Membrane</keyword>
<evidence type="ECO:0000313" key="2">
    <source>
        <dbReference type="EMBL" id="RHZ89441.1"/>
    </source>
</evidence>
<name>A0A397JNE2_9GLOM</name>
<accession>A0A397JNE2</accession>
<gene>
    <name evidence="2" type="ORF">Glove_14g35</name>
</gene>
<keyword evidence="1" id="KW-0812">Transmembrane</keyword>
<evidence type="ECO:0000313" key="3">
    <source>
        <dbReference type="Proteomes" id="UP000266861"/>
    </source>
</evidence>
<dbReference type="Proteomes" id="UP000266861">
    <property type="component" value="Unassembled WGS sequence"/>
</dbReference>
<keyword evidence="1" id="KW-1133">Transmembrane helix</keyword>
<keyword evidence="3" id="KW-1185">Reference proteome</keyword>
<comment type="caution">
    <text evidence="2">The sequence shown here is derived from an EMBL/GenBank/DDBJ whole genome shotgun (WGS) entry which is preliminary data.</text>
</comment>
<dbReference type="EMBL" id="PQFF01000012">
    <property type="protein sequence ID" value="RHZ89441.1"/>
    <property type="molecule type" value="Genomic_DNA"/>
</dbReference>